<reference evidence="2" key="1">
    <citation type="journal article" date="2020" name="mSystems">
        <title>Genome- and Community-Level Interaction Insights into Carbon Utilization and Element Cycling Functions of Hydrothermarchaeota in Hydrothermal Sediment.</title>
        <authorList>
            <person name="Zhou Z."/>
            <person name="Liu Y."/>
            <person name="Xu W."/>
            <person name="Pan J."/>
            <person name="Luo Z.H."/>
            <person name="Li M."/>
        </authorList>
    </citation>
    <scope>NUCLEOTIDE SEQUENCE [LARGE SCALE GENOMIC DNA]</scope>
    <source>
        <strain evidence="2">SpSt-200</strain>
    </source>
</reference>
<dbReference type="Gene3D" id="3.40.50.300">
    <property type="entry name" value="P-loop containing nucleotide triphosphate hydrolases"/>
    <property type="match status" value="1"/>
</dbReference>
<evidence type="ECO:0000313" key="2">
    <source>
        <dbReference type="EMBL" id="HEF25891.1"/>
    </source>
</evidence>
<gene>
    <name evidence="2" type="ORF">ENP23_08945</name>
</gene>
<dbReference type="InterPro" id="IPR027417">
    <property type="entry name" value="P-loop_NTPase"/>
</dbReference>
<proteinExistence type="predicted"/>
<dbReference type="EMBL" id="DSIN01000019">
    <property type="protein sequence ID" value="HEF25891.1"/>
    <property type="molecule type" value="Genomic_DNA"/>
</dbReference>
<feature type="domain" description="Endonuclease GajA/Old nuclease/RecF-like AAA" evidence="1">
    <location>
        <begin position="250"/>
        <end position="304"/>
    </location>
</feature>
<sequence length="567" mass="63733">MSTSKAGILPQGETKAELGITDNKTIPIARVRGIDIQRFRSLEDQKIVLGSKITVLSGRNGTMKTSLMALIAHPFSSSAEDGLGKRLKTTLSEVFNLSKTYDTDDYEYAIISEMSDGRCIRSPVQIYFTADKTNRHRIVVSGSEQGDGNLSYNTSFLNLKRLYPIVDLAAQRKPTTTPSLSASEKIQLKKFYEQIFPSSSYGSFVGVYRPKIKSTWAPSGGDLGYDWESISSGEDNLGSIFNRLIGFQRDFKIGQKTGGGILCIDEFEATLHPVAQLRLFDYLLRWAGDFKTQVILTTHSLGLISDIYLKHAGLLDRGQIAVNFVSKSKAVGSNYPILHNPPYDLAYKELTFTSPIELAKIRKLKIFCEDETAIHFLKRIIRKREIIDTLEFHQSLDINSAKPGIAYTEVKPLADACSRFPVLFEHSLVVLDADVSDKFMNNLKIQDFCLRLPDEDGLALERRMIYYIMTRPNDDLFFEKFKKERDAFLGDFSSMGISLSETDILNEVTTNISACKTWAKSCKGEFNKYVTYYVAHHLDKDEFASSLMDTLNLINARIGLPPIHLQG</sequence>
<dbReference type="AlphaFoldDB" id="A0A7C2AIB6"/>
<accession>A0A7C2AIB6</accession>
<evidence type="ECO:0000259" key="1">
    <source>
        <dbReference type="Pfam" id="PF13175"/>
    </source>
</evidence>
<name>A0A7C2AIB6_9PSED</name>
<dbReference type="PANTHER" id="PTHR43581:SF4">
    <property type="entry name" value="ATP_GTP PHOSPHATASE"/>
    <property type="match status" value="1"/>
</dbReference>
<dbReference type="Pfam" id="PF13175">
    <property type="entry name" value="AAA_15"/>
    <property type="match status" value="1"/>
</dbReference>
<dbReference type="SUPFAM" id="SSF52540">
    <property type="entry name" value="P-loop containing nucleoside triphosphate hydrolases"/>
    <property type="match status" value="1"/>
</dbReference>
<dbReference type="PANTHER" id="PTHR43581">
    <property type="entry name" value="ATP/GTP PHOSPHATASE"/>
    <property type="match status" value="1"/>
</dbReference>
<dbReference type="InterPro" id="IPR051396">
    <property type="entry name" value="Bact_Antivir_Def_Nuclease"/>
</dbReference>
<comment type="caution">
    <text evidence="2">The sequence shown here is derived from an EMBL/GenBank/DDBJ whole genome shotgun (WGS) entry which is preliminary data.</text>
</comment>
<protein>
    <recommendedName>
        <fullName evidence="1">Endonuclease GajA/Old nuclease/RecF-like AAA domain-containing protein</fullName>
    </recommendedName>
</protein>
<dbReference type="InterPro" id="IPR041685">
    <property type="entry name" value="AAA_GajA/Old/RecF-like"/>
</dbReference>
<organism evidence="2">
    <name type="scientific">Pseudomonas graminis</name>
    <dbReference type="NCBI Taxonomy" id="158627"/>
    <lineage>
        <taxon>Bacteria</taxon>
        <taxon>Pseudomonadati</taxon>
        <taxon>Pseudomonadota</taxon>
        <taxon>Gammaproteobacteria</taxon>
        <taxon>Pseudomonadales</taxon>
        <taxon>Pseudomonadaceae</taxon>
        <taxon>Pseudomonas</taxon>
    </lineage>
</organism>